<keyword evidence="5" id="KW-0611">Plant defense</keyword>
<dbReference type="GO" id="GO:0006952">
    <property type="term" value="P:defense response"/>
    <property type="evidence" value="ECO:0007669"/>
    <property type="project" value="UniProtKB-KW"/>
</dbReference>
<reference evidence="7" key="2">
    <citation type="submission" date="2020-10" db="EMBL/GenBank/DDBJ databases">
        <authorList>
            <person name="Cooper E.A."/>
            <person name="Brenton Z.W."/>
            <person name="Flinn B.S."/>
            <person name="Jenkins J."/>
            <person name="Shu S."/>
            <person name="Flowers D."/>
            <person name="Luo F."/>
            <person name="Wang Y."/>
            <person name="Xia P."/>
            <person name="Barry K."/>
            <person name="Daum C."/>
            <person name="Lipzen A."/>
            <person name="Yoshinaga Y."/>
            <person name="Schmutz J."/>
            <person name="Saski C."/>
            <person name="Vermerris W."/>
            <person name="Kresovich S."/>
        </authorList>
    </citation>
    <scope>NUCLEOTIDE SEQUENCE</scope>
</reference>
<evidence type="ECO:0000256" key="1">
    <source>
        <dbReference type="ARBA" id="ARBA00008894"/>
    </source>
</evidence>
<evidence type="ECO:0000313" key="8">
    <source>
        <dbReference type="Proteomes" id="UP000807115"/>
    </source>
</evidence>
<evidence type="ECO:0000256" key="5">
    <source>
        <dbReference type="ARBA" id="ARBA00022821"/>
    </source>
</evidence>
<dbReference type="GO" id="GO:0000166">
    <property type="term" value="F:nucleotide binding"/>
    <property type="evidence" value="ECO:0007669"/>
    <property type="project" value="UniProtKB-KW"/>
</dbReference>
<dbReference type="Pfam" id="PF18052">
    <property type="entry name" value="Rx_N"/>
    <property type="match status" value="1"/>
</dbReference>
<evidence type="ECO:0000313" key="7">
    <source>
        <dbReference type="EMBL" id="KAG0519842.1"/>
    </source>
</evidence>
<evidence type="ECO:0000256" key="3">
    <source>
        <dbReference type="ARBA" id="ARBA00022737"/>
    </source>
</evidence>
<gene>
    <name evidence="7" type="ORF">BDA96_08G021100</name>
</gene>
<comment type="caution">
    <text evidence="7">The sequence shown here is derived from an EMBL/GenBank/DDBJ whole genome shotgun (WGS) entry which is preliminary data.</text>
</comment>
<feature type="domain" description="Disease resistance N-terminal" evidence="6">
    <location>
        <begin position="6"/>
        <end position="91"/>
    </location>
</feature>
<dbReference type="InterPro" id="IPR038005">
    <property type="entry name" value="RX-like_CC"/>
</dbReference>
<evidence type="ECO:0000256" key="4">
    <source>
        <dbReference type="ARBA" id="ARBA00022741"/>
    </source>
</evidence>
<keyword evidence="2" id="KW-0433">Leucine-rich repeat</keyword>
<protein>
    <recommendedName>
        <fullName evidence="6">Disease resistance N-terminal domain-containing protein</fullName>
    </recommendedName>
</protein>
<keyword evidence="4" id="KW-0547">Nucleotide-binding</keyword>
<dbReference type="Gene3D" id="1.20.5.4130">
    <property type="match status" value="1"/>
</dbReference>
<dbReference type="PANTHER" id="PTHR19338">
    <property type="entry name" value="TRANSLOCASE OF INNER MITOCHONDRIAL MEMBRANE 13 HOMOLOG"/>
    <property type="match status" value="1"/>
</dbReference>
<accession>A0A921QDK0</accession>
<evidence type="ECO:0000256" key="2">
    <source>
        <dbReference type="ARBA" id="ARBA00022614"/>
    </source>
</evidence>
<proteinExistence type="inferred from homology"/>
<dbReference type="CDD" id="cd14798">
    <property type="entry name" value="RX-CC_like"/>
    <property type="match status" value="1"/>
</dbReference>
<organism evidence="7 8">
    <name type="scientific">Sorghum bicolor</name>
    <name type="common">Sorghum</name>
    <name type="synonym">Sorghum vulgare</name>
    <dbReference type="NCBI Taxonomy" id="4558"/>
    <lineage>
        <taxon>Eukaryota</taxon>
        <taxon>Viridiplantae</taxon>
        <taxon>Streptophyta</taxon>
        <taxon>Embryophyta</taxon>
        <taxon>Tracheophyta</taxon>
        <taxon>Spermatophyta</taxon>
        <taxon>Magnoliopsida</taxon>
        <taxon>Liliopsida</taxon>
        <taxon>Poales</taxon>
        <taxon>Poaceae</taxon>
        <taxon>PACMAD clade</taxon>
        <taxon>Panicoideae</taxon>
        <taxon>Andropogonodae</taxon>
        <taxon>Andropogoneae</taxon>
        <taxon>Sorghinae</taxon>
        <taxon>Sorghum</taxon>
    </lineage>
</organism>
<dbReference type="PANTHER" id="PTHR19338:SF73">
    <property type="entry name" value="DISEASE RESISTANCE PROTEIN RGA2-LIKE"/>
    <property type="match status" value="1"/>
</dbReference>
<dbReference type="EMBL" id="CM027687">
    <property type="protein sequence ID" value="KAG0519842.1"/>
    <property type="molecule type" value="Genomic_DNA"/>
</dbReference>
<name>A0A921QDK0_SORBI</name>
<sequence>MAEAIIGPLVGRLQEVAVGEARALVGVSDDVQRLRDKLMWQQALLRDQEADTRRRAVSNQVTRVWRQQTQDAVFDAEDALDQYNYHLQVDNSRYPRWARPTLRCLATFTTQVWMRGRLSRKIRAINMRLDDINEKKDKYNKIEDSNKKTVVTWKPSSSTSLPYTQREW</sequence>
<dbReference type="AlphaFoldDB" id="A0A921QDK0"/>
<dbReference type="InterPro" id="IPR041118">
    <property type="entry name" value="Rx_N"/>
</dbReference>
<dbReference type="Proteomes" id="UP000807115">
    <property type="component" value="Chromosome 8"/>
</dbReference>
<comment type="similarity">
    <text evidence="1">Belongs to the disease resistance NB-LRR family.</text>
</comment>
<evidence type="ECO:0000259" key="6">
    <source>
        <dbReference type="Pfam" id="PF18052"/>
    </source>
</evidence>
<keyword evidence="3" id="KW-0677">Repeat</keyword>
<reference evidence="7" key="1">
    <citation type="journal article" date="2019" name="BMC Genomics">
        <title>A new reference genome for Sorghum bicolor reveals high levels of sequence similarity between sweet and grain genotypes: implications for the genetics of sugar metabolism.</title>
        <authorList>
            <person name="Cooper E.A."/>
            <person name="Brenton Z.W."/>
            <person name="Flinn B.S."/>
            <person name="Jenkins J."/>
            <person name="Shu S."/>
            <person name="Flowers D."/>
            <person name="Luo F."/>
            <person name="Wang Y."/>
            <person name="Xia P."/>
            <person name="Barry K."/>
            <person name="Daum C."/>
            <person name="Lipzen A."/>
            <person name="Yoshinaga Y."/>
            <person name="Schmutz J."/>
            <person name="Saski C."/>
            <person name="Vermerris W."/>
            <person name="Kresovich S."/>
        </authorList>
    </citation>
    <scope>NUCLEOTIDE SEQUENCE</scope>
</reference>